<feature type="transmembrane region" description="Helical" evidence="5">
    <location>
        <begin position="168"/>
        <end position="189"/>
    </location>
</feature>
<name>A0A6P7XUH4_9AMPH</name>
<reference evidence="7" key="1">
    <citation type="submission" date="2025-08" db="UniProtKB">
        <authorList>
            <consortium name="RefSeq"/>
        </authorList>
    </citation>
    <scope>IDENTIFICATION</scope>
</reference>
<keyword evidence="6" id="KW-1185">Reference proteome</keyword>
<feature type="transmembrane region" description="Helical" evidence="5">
    <location>
        <begin position="138"/>
        <end position="156"/>
    </location>
</feature>
<dbReference type="InterPro" id="IPR006214">
    <property type="entry name" value="Bax_inhibitor_1-related"/>
</dbReference>
<keyword evidence="2 5" id="KW-0812">Transmembrane</keyword>
<protein>
    <submittedName>
        <fullName evidence="7">Protein lifeguard 1-like</fullName>
    </submittedName>
</protein>
<evidence type="ECO:0000256" key="1">
    <source>
        <dbReference type="ARBA" id="ARBA00004141"/>
    </source>
</evidence>
<evidence type="ECO:0000313" key="6">
    <source>
        <dbReference type="Proteomes" id="UP000515156"/>
    </source>
</evidence>
<dbReference type="OrthoDB" id="7933078at2759"/>
<sequence>MEKRTEPPPDYYSGAHQCQTSLPNSYVPANLDMISAPNLLQQEPGAVPASNIYAATAWSQPSFQEGIPKVEQSDLDDPAPEYCCPMEETSQFSEKVLRRAFIKKVYLILAVQLVITVGIICMFIYWPTLKKWVRYNSWFTYALFPVIFVLVIVLSCCNDVRRKFPVNFILLGLFTIVEGLMLGAVSAFFEADAVMWAVGATAFVTLGLSIFALQSKWDFTMASGIMVVILLALCAFGLLCAIIRSFWLQIVYASLGVLIFAVYLVVDTQLMLGGKHRYNIGLEEYIFAALNLYLDIINLSSLSCN</sequence>
<feature type="transmembrane region" description="Helical" evidence="5">
    <location>
        <begin position="250"/>
        <end position="266"/>
    </location>
</feature>
<dbReference type="PANTHER" id="PTHR23291:SF47">
    <property type="entry name" value="TRANSMEMBRANE BAX INHIBITOR MOTIF CONTAINING 7"/>
    <property type="match status" value="1"/>
</dbReference>
<evidence type="ECO:0000256" key="2">
    <source>
        <dbReference type="ARBA" id="ARBA00022692"/>
    </source>
</evidence>
<dbReference type="AlphaFoldDB" id="A0A6P7XUH4"/>
<comment type="subcellular location">
    <subcellularLocation>
        <location evidence="1">Membrane</location>
        <topology evidence="1">Multi-pass membrane protein</topology>
    </subcellularLocation>
</comment>
<dbReference type="RefSeq" id="XP_030056163.1">
    <property type="nucleotide sequence ID" value="XM_030200303.1"/>
</dbReference>
<accession>A0A6P7XUH4</accession>
<comment type="similarity">
    <text evidence="5">Belongs to the BI1 family.</text>
</comment>
<evidence type="ECO:0000256" key="4">
    <source>
        <dbReference type="ARBA" id="ARBA00023136"/>
    </source>
</evidence>
<evidence type="ECO:0000256" key="3">
    <source>
        <dbReference type="ARBA" id="ARBA00022989"/>
    </source>
</evidence>
<dbReference type="GeneID" id="115468523"/>
<dbReference type="Pfam" id="PF01027">
    <property type="entry name" value="Bax1-I"/>
    <property type="match status" value="1"/>
</dbReference>
<dbReference type="CDD" id="cd10428">
    <property type="entry name" value="LFG_like"/>
    <property type="match status" value="1"/>
</dbReference>
<organism evidence="6 7">
    <name type="scientific">Microcaecilia unicolor</name>
    <dbReference type="NCBI Taxonomy" id="1415580"/>
    <lineage>
        <taxon>Eukaryota</taxon>
        <taxon>Metazoa</taxon>
        <taxon>Chordata</taxon>
        <taxon>Craniata</taxon>
        <taxon>Vertebrata</taxon>
        <taxon>Euteleostomi</taxon>
        <taxon>Amphibia</taxon>
        <taxon>Gymnophiona</taxon>
        <taxon>Siphonopidae</taxon>
        <taxon>Microcaecilia</taxon>
    </lineage>
</organism>
<evidence type="ECO:0000313" key="7">
    <source>
        <dbReference type="RefSeq" id="XP_030056163.1"/>
    </source>
</evidence>
<keyword evidence="3 5" id="KW-1133">Transmembrane helix</keyword>
<feature type="transmembrane region" description="Helical" evidence="5">
    <location>
        <begin position="105"/>
        <end position="126"/>
    </location>
</feature>
<dbReference type="KEGG" id="muo:115468523"/>
<dbReference type="Proteomes" id="UP000515156">
    <property type="component" value="Chromosome 1"/>
</dbReference>
<keyword evidence="4 5" id="KW-0472">Membrane</keyword>
<feature type="transmembrane region" description="Helical" evidence="5">
    <location>
        <begin position="195"/>
        <end position="213"/>
    </location>
</feature>
<dbReference type="InParanoid" id="A0A6P7XUH4"/>
<dbReference type="GO" id="GO:0016020">
    <property type="term" value="C:membrane"/>
    <property type="evidence" value="ECO:0007669"/>
    <property type="project" value="UniProtKB-SubCell"/>
</dbReference>
<evidence type="ECO:0000256" key="5">
    <source>
        <dbReference type="RuleBase" id="RU004379"/>
    </source>
</evidence>
<gene>
    <name evidence="7" type="primary">LOC115468523</name>
</gene>
<feature type="transmembrane region" description="Helical" evidence="5">
    <location>
        <begin position="225"/>
        <end position="244"/>
    </location>
</feature>
<dbReference type="PANTHER" id="PTHR23291">
    <property type="entry name" value="BAX INHIBITOR-RELATED"/>
    <property type="match status" value="1"/>
</dbReference>
<proteinExistence type="inferred from homology"/>